<evidence type="ECO:0000313" key="9">
    <source>
        <dbReference type="EMBL" id="MFC4355514.1"/>
    </source>
</evidence>
<feature type="domain" description="CopC" evidence="8">
    <location>
        <begin position="24"/>
        <end position="116"/>
    </location>
</feature>
<proteinExistence type="predicted"/>
<keyword evidence="6" id="KW-0812">Transmembrane</keyword>
<feature type="signal peptide" evidence="7">
    <location>
        <begin position="1"/>
        <end position="23"/>
    </location>
</feature>
<keyword evidence="6" id="KW-0472">Membrane</keyword>
<comment type="subcellular location">
    <subcellularLocation>
        <location evidence="1">Cell envelope</location>
    </subcellularLocation>
</comment>
<gene>
    <name evidence="9" type="ORF">ACFO0S_10670</name>
</gene>
<feature type="region of interest" description="Disordered" evidence="5">
    <location>
        <begin position="125"/>
        <end position="148"/>
    </location>
</feature>
<dbReference type="InterPro" id="IPR014755">
    <property type="entry name" value="Cu-Rt/internalin_Ig-like"/>
</dbReference>
<evidence type="ECO:0000259" key="8">
    <source>
        <dbReference type="Pfam" id="PF04234"/>
    </source>
</evidence>
<dbReference type="PANTHER" id="PTHR34820:SF4">
    <property type="entry name" value="INNER MEMBRANE PROTEIN YEBZ"/>
    <property type="match status" value="1"/>
</dbReference>
<evidence type="ECO:0000256" key="5">
    <source>
        <dbReference type="SAM" id="MobiDB-lite"/>
    </source>
</evidence>
<dbReference type="SUPFAM" id="SSF81296">
    <property type="entry name" value="E set domains"/>
    <property type="match status" value="1"/>
</dbReference>
<keyword evidence="3 7" id="KW-0732">Signal</keyword>
<evidence type="ECO:0000256" key="7">
    <source>
        <dbReference type="SAM" id="SignalP"/>
    </source>
</evidence>
<evidence type="ECO:0000256" key="3">
    <source>
        <dbReference type="ARBA" id="ARBA00022729"/>
    </source>
</evidence>
<organism evidence="9 10">
    <name type="scientific">Chryseomicrobium palamuruense</name>
    <dbReference type="NCBI Taxonomy" id="682973"/>
    <lineage>
        <taxon>Bacteria</taxon>
        <taxon>Bacillati</taxon>
        <taxon>Bacillota</taxon>
        <taxon>Bacilli</taxon>
        <taxon>Bacillales</taxon>
        <taxon>Caryophanaceae</taxon>
        <taxon>Chryseomicrobium</taxon>
    </lineage>
</organism>
<dbReference type="Proteomes" id="UP001595733">
    <property type="component" value="Unassembled WGS sequence"/>
</dbReference>
<evidence type="ECO:0000256" key="4">
    <source>
        <dbReference type="ARBA" id="ARBA00023008"/>
    </source>
</evidence>
<dbReference type="NCBIfam" id="TIGR01167">
    <property type="entry name" value="LPXTG_anchor"/>
    <property type="match status" value="1"/>
</dbReference>
<reference evidence="10" key="1">
    <citation type="journal article" date="2019" name="Int. J. Syst. Evol. Microbiol.">
        <title>The Global Catalogue of Microorganisms (GCM) 10K type strain sequencing project: providing services to taxonomists for standard genome sequencing and annotation.</title>
        <authorList>
            <consortium name="The Broad Institute Genomics Platform"/>
            <consortium name="The Broad Institute Genome Sequencing Center for Infectious Disease"/>
            <person name="Wu L."/>
            <person name="Ma J."/>
        </authorList>
    </citation>
    <scope>NUCLEOTIDE SEQUENCE [LARGE SCALE GENOMIC DNA]</scope>
    <source>
        <strain evidence="10">CCUG 50353</strain>
    </source>
</reference>
<comment type="caution">
    <text evidence="9">The sequence shown here is derived from an EMBL/GenBank/DDBJ whole genome shotgun (WGS) entry which is preliminary data.</text>
</comment>
<sequence>MKTIGQLMIIGLIFFMTASVTFAHTDLSKTNPEDGTELTASVSEIVLTYSGQIEEGSAFDVTNEQGEVIPVENFVVADGVLTGMLESPLENGAYTVNWNSISEDGHPLSGTFSFTVAVPEEVAPTEQEEVEETEAPVEQAAEESTEEAVVDATATETNGSPSFIWIIAGLVLVLVAGSLWMVVKRKNV</sequence>
<keyword evidence="2" id="KW-0479">Metal-binding</keyword>
<dbReference type="InterPro" id="IPR007348">
    <property type="entry name" value="CopC_dom"/>
</dbReference>
<dbReference type="Gene3D" id="2.60.40.1220">
    <property type="match status" value="1"/>
</dbReference>
<dbReference type="EMBL" id="JBHSEF010000023">
    <property type="protein sequence ID" value="MFC4355514.1"/>
    <property type="molecule type" value="Genomic_DNA"/>
</dbReference>
<accession>A0ABV8UWD6</accession>
<feature type="compositionally biased region" description="Acidic residues" evidence="5">
    <location>
        <begin position="126"/>
        <end position="148"/>
    </location>
</feature>
<keyword evidence="10" id="KW-1185">Reference proteome</keyword>
<protein>
    <submittedName>
        <fullName evidence="9">Copper resistance protein CopC</fullName>
    </submittedName>
</protein>
<feature type="transmembrane region" description="Helical" evidence="6">
    <location>
        <begin position="163"/>
        <end position="183"/>
    </location>
</feature>
<dbReference type="InterPro" id="IPR014756">
    <property type="entry name" value="Ig_E-set"/>
</dbReference>
<keyword evidence="6" id="KW-1133">Transmembrane helix</keyword>
<feature type="chain" id="PRO_5046634700" evidence="7">
    <location>
        <begin position="24"/>
        <end position="188"/>
    </location>
</feature>
<dbReference type="PANTHER" id="PTHR34820">
    <property type="entry name" value="INNER MEMBRANE PROTEIN YEBZ"/>
    <property type="match status" value="1"/>
</dbReference>
<name>A0ABV8UWD6_9BACL</name>
<evidence type="ECO:0000256" key="2">
    <source>
        <dbReference type="ARBA" id="ARBA00022723"/>
    </source>
</evidence>
<dbReference type="Pfam" id="PF04234">
    <property type="entry name" value="CopC"/>
    <property type="match status" value="1"/>
</dbReference>
<keyword evidence="4" id="KW-0186">Copper</keyword>
<dbReference type="InterPro" id="IPR032694">
    <property type="entry name" value="CopC/D"/>
</dbReference>
<evidence type="ECO:0000256" key="1">
    <source>
        <dbReference type="ARBA" id="ARBA00004196"/>
    </source>
</evidence>
<evidence type="ECO:0000256" key="6">
    <source>
        <dbReference type="SAM" id="Phobius"/>
    </source>
</evidence>
<dbReference type="RefSeq" id="WP_378142015.1">
    <property type="nucleotide sequence ID" value="NZ_JBHSEF010000023.1"/>
</dbReference>
<evidence type="ECO:0000313" key="10">
    <source>
        <dbReference type="Proteomes" id="UP001595733"/>
    </source>
</evidence>